<gene>
    <name evidence="1" type="ORF">HMPREF0765_2089</name>
</gene>
<dbReference type="HOGENOM" id="CLU_3122797_0_0_10"/>
<accession>C2FXN3</accession>
<reference evidence="1 2" key="1">
    <citation type="submission" date="2009-01" db="EMBL/GenBank/DDBJ databases">
        <authorList>
            <person name="Qin X."/>
            <person name="Bachman B."/>
            <person name="Battles P."/>
            <person name="Bell A."/>
            <person name="Bess C."/>
            <person name="Bickham C."/>
            <person name="Chaboub L."/>
            <person name="Chen D."/>
            <person name="Coyle M."/>
            <person name="Deiros D.R."/>
            <person name="Dinh H."/>
            <person name="Forbes L."/>
            <person name="Fowler G."/>
            <person name="Francisco L."/>
            <person name="Fu Q."/>
            <person name="Gubbala S."/>
            <person name="Hale W."/>
            <person name="Han Y."/>
            <person name="Hemphill L."/>
            <person name="Highlander S.K."/>
            <person name="Hirani K."/>
            <person name="Hogues M."/>
            <person name="Jackson L."/>
            <person name="Jakkamsetti A."/>
            <person name="Javaid M."/>
            <person name="Jiang H."/>
            <person name="Korchina V."/>
            <person name="Kovar C."/>
            <person name="Lara F."/>
            <person name="Lee S."/>
            <person name="Mata R."/>
            <person name="Mathew T."/>
            <person name="Moen C."/>
            <person name="Morales K."/>
            <person name="Munidasa M."/>
            <person name="Nazareth L."/>
            <person name="Ngo R."/>
            <person name="Nguyen L."/>
            <person name="Okwuonu G."/>
            <person name="Ongeri F."/>
            <person name="Patil S."/>
            <person name="Petrosino J."/>
            <person name="Pham C."/>
            <person name="Pham P."/>
            <person name="Pu L.-L."/>
            <person name="Puazo M."/>
            <person name="Raj R."/>
            <person name="Reid J."/>
            <person name="Rouhana J."/>
            <person name="Saada N."/>
            <person name="Shang Y."/>
            <person name="Simmons D."/>
            <person name="Thornton R."/>
            <person name="Warren J."/>
            <person name="Weissenberger G."/>
            <person name="Zhang J."/>
            <person name="Zhang L."/>
            <person name="Zhou C."/>
            <person name="Zhu D."/>
            <person name="Muzny D."/>
            <person name="Worley K."/>
            <person name="Gibbs R."/>
        </authorList>
    </citation>
    <scope>NUCLEOTIDE SEQUENCE [LARGE SCALE GENOMIC DNA]</scope>
    <source>
        <strain evidence="1 2">ATCC 33300</strain>
    </source>
</reference>
<dbReference type="EMBL" id="ACHB01000048">
    <property type="protein sequence ID" value="EEI92474.1"/>
    <property type="molecule type" value="Genomic_DNA"/>
</dbReference>
<comment type="caution">
    <text evidence="1">The sequence shown here is derived from an EMBL/GenBank/DDBJ whole genome shotgun (WGS) entry which is preliminary data.</text>
</comment>
<proteinExistence type="predicted"/>
<protein>
    <submittedName>
        <fullName evidence="1">Uncharacterized protein</fullName>
    </submittedName>
</protein>
<organism evidence="1 2">
    <name type="scientific">Sphingobacterium spiritivorum ATCC 33300</name>
    <dbReference type="NCBI Taxonomy" id="525372"/>
    <lineage>
        <taxon>Bacteria</taxon>
        <taxon>Pseudomonadati</taxon>
        <taxon>Bacteroidota</taxon>
        <taxon>Sphingobacteriia</taxon>
        <taxon>Sphingobacteriales</taxon>
        <taxon>Sphingobacteriaceae</taxon>
        <taxon>Sphingobacterium</taxon>
    </lineage>
</organism>
<dbReference type="AlphaFoldDB" id="C2FXN3"/>
<dbReference type="Proteomes" id="UP000006241">
    <property type="component" value="Unassembled WGS sequence"/>
</dbReference>
<evidence type="ECO:0000313" key="1">
    <source>
        <dbReference type="EMBL" id="EEI92474.1"/>
    </source>
</evidence>
<sequence length="50" mass="5991">MKVFSTFQHLLFFSFSFKHDLKTANKIYYSFIISDLNNITNPHFIFIGQE</sequence>
<evidence type="ECO:0000313" key="2">
    <source>
        <dbReference type="Proteomes" id="UP000006241"/>
    </source>
</evidence>
<name>C2FXN3_SPHSI</name>